<evidence type="ECO:0000313" key="6">
    <source>
        <dbReference type="Proteomes" id="UP001219525"/>
    </source>
</evidence>
<sequence>MYWVIIFLFPTISSTCSISPPTVNLNGTLLEGSDAVPGQEFFGGIPYAETPIGELRFRLPVPKTWVGVKKFDATEFSLSCLQPPPIPSSEDCLTLNVIRPAGISVGDKLLPVLVWVHGGAFVAEGSSLFNASGIVTQSVSRGTPIIFVSFNYRLGPLGFPPGQEAADTGILNLGLRDLMVAFEWVHDNIEAFGGDPRKVTTFGISAGAALIADLYLNPKIENFVRAFSFQSGFPSLAPIINASHGQRNWDNFVQAIPECRSTFANLTLGCLRTVDSGSLVNAITVATGEADDLIPWVPTLDGPGGIIPDLPSKLLNEGHFAHLPFIAGDVLDEGTAFVPSTTNSTQTITDGLTPYFAQTSVADPVLTATFDRMLQLYPDIPALGSPYNTGNETFGLSSQFKRSASLFGDIFFIAQRRALSQIAVTQGIKSFGYSFTDPPPPNEFPVFWGVPHATDANYFFGTLPSLNASVAAIHLAEQMIDYWLSFTTSLDPNDGKGSKRAHWPEYTSQDQVLIQLNSANTTVIPDNFRKTQITFLNSQADVLHH</sequence>
<comment type="similarity">
    <text evidence="1">Belongs to the type-B carboxylesterase/lipase family.</text>
</comment>
<dbReference type="InterPro" id="IPR002018">
    <property type="entry name" value="CarbesteraseB"/>
</dbReference>
<organism evidence="5 6">
    <name type="scientific">Mycena pura</name>
    <dbReference type="NCBI Taxonomy" id="153505"/>
    <lineage>
        <taxon>Eukaryota</taxon>
        <taxon>Fungi</taxon>
        <taxon>Dikarya</taxon>
        <taxon>Basidiomycota</taxon>
        <taxon>Agaricomycotina</taxon>
        <taxon>Agaricomycetes</taxon>
        <taxon>Agaricomycetidae</taxon>
        <taxon>Agaricales</taxon>
        <taxon>Marasmiineae</taxon>
        <taxon>Mycenaceae</taxon>
        <taxon>Mycena</taxon>
    </lineage>
</organism>
<dbReference type="PANTHER" id="PTHR43918">
    <property type="entry name" value="ACETYLCHOLINESTERASE"/>
    <property type="match status" value="1"/>
</dbReference>
<proteinExistence type="inferred from homology"/>
<dbReference type="InterPro" id="IPR019819">
    <property type="entry name" value="Carboxylesterase_B_CS"/>
</dbReference>
<keyword evidence="6" id="KW-1185">Reference proteome</keyword>
<evidence type="ECO:0000259" key="4">
    <source>
        <dbReference type="Pfam" id="PF00135"/>
    </source>
</evidence>
<dbReference type="Pfam" id="PF00135">
    <property type="entry name" value="COesterase"/>
    <property type="match status" value="1"/>
</dbReference>
<evidence type="ECO:0000313" key="5">
    <source>
        <dbReference type="EMBL" id="KAJ7219550.1"/>
    </source>
</evidence>
<evidence type="ECO:0000256" key="3">
    <source>
        <dbReference type="SAM" id="SignalP"/>
    </source>
</evidence>
<reference evidence="5" key="1">
    <citation type="submission" date="2023-03" db="EMBL/GenBank/DDBJ databases">
        <title>Massive genome expansion in bonnet fungi (Mycena s.s.) driven by repeated elements and novel gene families across ecological guilds.</title>
        <authorList>
            <consortium name="Lawrence Berkeley National Laboratory"/>
            <person name="Harder C.B."/>
            <person name="Miyauchi S."/>
            <person name="Viragh M."/>
            <person name="Kuo A."/>
            <person name="Thoen E."/>
            <person name="Andreopoulos B."/>
            <person name="Lu D."/>
            <person name="Skrede I."/>
            <person name="Drula E."/>
            <person name="Henrissat B."/>
            <person name="Morin E."/>
            <person name="Kohler A."/>
            <person name="Barry K."/>
            <person name="LaButti K."/>
            <person name="Morin E."/>
            <person name="Salamov A."/>
            <person name="Lipzen A."/>
            <person name="Mereny Z."/>
            <person name="Hegedus B."/>
            <person name="Baldrian P."/>
            <person name="Stursova M."/>
            <person name="Weitz H."/>
            <person name="Taylor A."/>
            <person name="Grigoriev I.V."/>
            <person name="Nagy L.G."/>
            <person name="Martin F."/>
            <person name="Kauserud H."/>
        </authorList>
    </citation>
    <scope>NUCLEOTIDE SEQUENCE</scope>
    <source>
        <strain evidence="5">9144</strain>
    </source>
</reference>
<keyword evidence="3" id="KW-0732">Signal</keyword>
<dbReference type="Proteomes" id="UP001219525">
    <property type="component" value="Unassembled WGS sequence"/>
</dbReference>
<evidence type="ECO:0000256" key="1">
    <source>
        <dbReference type="ARBA" id="ARBA00005964"/>
    </source>
</evidence>
<dbReference type="AlphaFoldDB" id="A0AAD6YH02"/>
<dbReference type="InterPro" id="IPR050654">
    <property type="entry name" value="AChE-related_enzymes"/>
</dbReference>
<dbReference type="PROSITE" id="PS00941">
    <property type="entry name" value="CARBOXYLESTERASE_B_2"/>
    <property type="match status" value="1"/>
</dbReference>
<dbReference type="GO" id="GO:0052689">
    <property type="term" value="F:carboxylic ester hydrolase activity"/>
    <property type="evidence" value="ECO:0007669"/>
    <property type="project" value="TreeGrafter"/>
</dbReference>
<feature type="chain" id="PRO_5042067992" evidence="3">
    <location>
        <begin position="16"/>
        <end position="545"/>
    </location>
</feature>
<protein>
    <submittedName>
        <fullName evidence="5">Extracellular triacylglycerol lipase</fullName>
    </submittedName>
</protein>
<dbReference type="InterPro" id="IPR029058">
    <property type="entry name" value="AB_hydrolase_fold"/>
</dbReference>
<feature type="signal peptide" evidence="3">
    <location>
        <begin position="1"/>
        <end position="15"/>
    </location>
</feature>
<comment type="caution">
    <text evidence="5">The sequence shown here is derived from an EMBL/GenBank/DDBJ whole genome shotgun (WGS) entry which is preliminary data.</text>
</comment>
<name>A0AAD6YH02_9AGAR</name>
<accession>A0AAD6YH02</accession>
<dbReference type="Gene3D" id="3.40.50.1820">
    <property type="entry name" value="alpha/beta hydrolase"/>
    <property type="match status" value="1"/>
</dbReference>
<evidence type="ECO:0000256" key="2">
    <source>
        <dbReference type="ARBA" id="ARBA00022801"/>
    </source>
</evidence>
<keyword evidence="2" id="KW-0378">Hydrolase</keyword>
<gene>
    <name evidence="5" type="ORF">GGX14DRAFT_592721</name>
</gene>
<feature type="domain" description="Carboxylesterase type B" evidence="4">
    <location>
        <begin position="25"/>
        <end position="534"/>
    </location>
</feature>
<dbReference type="SUPFAM" id="SSF53474">
    <property type="entry name" value="alpha/beta-Hydrolases"/>
    <property type="match status" value="1"/>
</dbReference>
<dbReference type="EMBL" id="JARJCW010000011">
    <property type="protein sequence ID" value="KAJ7219550.1"/>
    <property type="molecule type" value="Genomic_DNA"/>
</dbReference>
<dbReference type="PANTHER" id="PTHR43918:SF4">
    <property type="entry name" value="CARBOXYLIC ESTER HYDROLASE"/>
    <property type="match status" value="1"/>
</dbReference>